<dbReference type="STRING" id="995060.SAMN04487904_10547"/>
<protein>
    <submittedName>
        <fullName evidence="1">Uncharacterized protein</fullName>
    </submittedName>
</protein>
<keyword evidence="2" id="KW-1185">Reference proteome</keyword>
<dbReference type="AlphaFoldDB" id="A0A1I6ZQ72"/>
<evidence type="ECO:0000313" key="2">
    <source>
        <dbReference type="Proteomes" id="UP000199165"/>
    </source>
</evidence>
<gene>
    <name evidence="1" type="ORF">SAMN04487904_10547</name>
</gene>
<organism evidence="1 2">
    <name type="scientific">Actinopolyspora righensis</name>
    <dbReference type="NCBI Taxonomy" id="995060"/>
    <lineage>
        <taxon>Bacteria</taxon>
        <taxon>Bacillati</taxon>
        <taxon>Actinomycetota</taxon>
        <taxon>Actinomycetes</taxon>
        <taxon>Actinopolysporales</taxon>
        <taxon>Actinopolysporaceae</taxon>
        <taxon>Actinopolyspora</taxon>
        <taxon>Actinopolyspora alba group</taxon>
    </lineage>
</organism>
<reference evidence="2" key="1">
    <citation type="submission" date="2016-10" db="EMBL/GenBank/DDBJ databases">
        <authorList>
            <person name="Varghese N."/>
            <person name="Submissions S."/>
        </authorList>
    </citation>
    <scope>NUCLEOTIDE SEQUENCE [LARGE SCALE GENOMIC DNA]</scope>
    <source>
        <strain evidence="2">DSM 45501</strain>
    </source>
</reference>
<dbReference type="EMBL" id="FPAT01000005">
    <property type="protein sequence ID" value="SFT64777.1"/>
    <property type="molecule type" value="Genomic_DNA"/>
</dbReference>
<name>A0A1I6ZQ72_9ACTN</name>
<proteinExistence type="predicted"/>
<evidence type="ECO:0000313" key="1">
    <source>
        <dbReference type="EMBL" id="SFT64777.1"/>
    </source>
</evidence>
<accession>A0A1I6ZQ72</accession>
<sequence>MTIPEVSAPCQQTVGATARRFRAGSGFEPTDPDKVGELLLKLASLDEPPVRLLLGSDAVRYSAVEDAR</sequence>
<dbReference type="Proteomes" id="UP000199165">
    <property type="component" value="Unassembled WGS sequence"/>
</dbReference>